<keyword evidence="3" id="KW-1185">Reference proteome</keyword>
<accession>A0A4S8MEV8</accession>
<evidence type="ECO:0000313" key="3">
    <source>
        <dbReference type="Proteomes" id="UP000297245"/>
    </source>
</evidence>
<protein>
    <submittedName>
        <fullName evidence="2">Uncharacterized protein</fullName>
    </submittedName>
</protein>
<feature type="compositionally biased region" description="Low complexity" evidence="1">
    <location>
        <begin position="110"/>
        <end position="123"/>
    </location>
</feature>
<dbReference type="Proteomes" id="UP000297245">
    <property type="component" value="Unassembled WGS sequence"/>
</dbReference>
<dbReference type="AlphaFoldDB" id="A0A4S8MEV8"/>
<feature type="region of interest" description="Disordered" evidence="1">
    <location>
        <begin position="47"/>
        <end position="123"/>
    </location>
</feature>
<feature type="region of interest" description="Disordered" evidence="1">
    <location>
        <begin position="169"/>
        <end position="199"/>
    </location>
</feature>
<feature type="compositionally biased region" description="Polar residues" evidence="1">
    <location>
        <begin position="53"/>
        <end position="66"/>
    </location>
</feature>
<organism evidence="2 3">
    <name type="scientific">Dendrothele bispora (strain CBS 962.96)</name>
    <dbReference type="NCBI Taxonomy" id="1314807"/>
    <lineage>
        <taxon>Eukaryota</taxon>
        <taxon>Fungi</taxon>
        <taxon>Dikarya</taxon>
        <taxon>Basidiomycota</taxon>
        <taxon>Agaricomycotina</taxon>
        <taxon>Agaricomycetes</taxon>
        <taxon>Agaricomycetidae</taxon>
        <taxon>Agaricales</taxon>
        <taxon>Agaricales incertae sedis</taxon>
        <taxon>Dendrothele</taxon>
    </lineage>
</organism>
<dbReference type="OrthoDB" id="2960209at2759"/>
<dbReference type="EMBL" id="ML179094">
    <property type="protein sequence ID" value="THV01130.1"/>
    <property type="molecule type" value="Genomic_DNA"/>
</dbReference>
<sequence length="199" mass="22108">MGSGLLWFFVGAGAATWYQKHHDLEHARYWGYGPYSREYYGHRSSPAGCGHASSMNPPVETSSATSDGPGDLTSESRGRNWPSHPPWEGRSWGWGPGPRGPLPSHAPHQGGEPASNSPAAGAPNQDQLTFVMERERIMDMSRNIGNTVSELSESALDTLMDSAAALKAKLAEQRRQREQLELERKQEEEHRRMNPPRYV</sequence>
<proteinExistence type="predicted"/>
<feature type="compositionally biased region" description="Basic and acidic residues" evidence="1">
    <location>
        <begin position="169"/>
        <end position="192"/>
    </location>
</feature>
<evidence type="ECO:0000256" key="1">
    <source>
        <dbReference type="SAM" id="MobiDB-lite"/>
    </source>
</evidence>
<gene>
    <name evidence="2" type="ORF">K435DRAFT_963674</name>
</gene>
<evidence type="ECO:0000313" key="2">
    <source>
        <dbReference type="EMBL" id="THV01130.1"/>
    </source>
</evidence>
<reference evidence="2 3" key="1">
    <citation type="journal article" date="2019" name="Nat. Ecol. Evol.">
        <title>Megaphylogeny resolves global patterns of mushroom evolution.</title>
        <authorList>
            <person name="Varga T."/>
            <person name="Krizsan K."/>
            <person name="Foldi C."/>
            <person name="Dima B."/>
            <person name="Sanchez-Garcia M."/>
            <person name="Sanchez-Ramirez S."/>
            <person name="Szollosi G.J."/>
            <person name="Szarkandi J.G."/>
            <person name="Papp V."/>
            <person name="Albert L."/>
            <person name="Andreopoulos W."/>
            <person name="Angelini C."/>
            <person name="Antonin V."/>
            <person name="Barry K.W."/>
            <person name="Bougher N.L."/>
            <person name="Buchanan P."/>
            <person name="Buyck B."/>
            <person name="Bense V."/>
            <person name="Catcheside P."/>
            <person name="Chovatia M."/>
            <person name="Cooper J."/>
            <person name="Damon W."/>
            <person name="Desjardin D."/>
            <person name="Finy P."/>
            <person name="Geml J."/>
            <person name="Haridas S."/>
            <person name="Hughes K."/>
            <person name="Justo A."/>
            <person name="Karasinski D."/>
            <person name="Kautmanova I."/>
            <person name="Kiss B."/>
            <person name="Kocsube S."/>
            <person name="Kotiranta H."/>
            <person name="LaButti K.M."/>
            <person name="Lechner B.E."/>
            <person name="Liimatainen K."/>
            <person name="Lipzen A."/>
            <person name="Lukacs Z."/>
            <person name="Mihaltcheva S."/>
            <person name="Morgado L.N."/>
            <person name="Niskanen T."/>
            <person name="Noordeloos M.E."/>
            <person name="Ohm R.A."/>
            <person name="Ortiz-Santana B."/>
            <person name="Ovrebo C."/>
            <person name="Racz N."/>
            <person name="Riley R."/>
            <person name="Savchenko A."/>
            <person name="Shiryaev A."/>
            <person name="Soop K."/>
            <person name="Spirin V."/>
            <person name="Szebenyi C."/>
            <person name="Tomsovsky M."/>
            <person name="Tulloss R.E."/>
            <person name="Uehling J."/>
            <person name="Grigoriev I.V."/>
            <person name="Vagvolgyi C."/>
            <person name="Papp T."/>
            <person name="Martin F.M."/>
            <person name="Miettinen O."/>
            <person name="Hibbett D.S."/>
            <person name="Nagy L.G."/>
        </authorList>
    </citation>
    <scope>NUCLEOTIDE SEQUENCE [LARGE SCALE GENOMIC DNA]</scope>
    <source>
        <strain evidence="2 3">CBS 962.96</strain>
    </source>
</reference>
<name>A0A4S8MEV8_DENBC</name>